<dbReference type="Pfam" id="PF04828">
    <property type="entry name" value="GFA"/>
    <property type="match status" value="1"/>
</dbReference>
<dbReference type="EMBL" id="JABCIY010000085">
    <property type="protein sequence ID" value="KAF7193421.1"/>
    <property type="molecule type" value="Genomic_DNA"/>
</dbReference>
<evidence type="ECO:0000313" key="6">
    <source>
        <dbReference type="EMBL" id="KAF7193421.1"/>
    </source>
</evidence>
<accession>A0A8H6RLY5</accession>
<dbReference type="SUPFAM" id="SSF51316">
    <property type="entry name" value="Mss4-like"/>
    <property type="match status" value="1"/>
</dbReference>
<keyword evidence="4" id="KW-0456">Lyase</keyword>
<dbReference type="OrthoDB" id="9985472at2759"/>
<keyword evidence="2" id="KW-0479">Metal-binding</keyword>
<dbReference type="GO" id="GO:0046872">
    <property type="term" value="F:metal ion binding"/>
    <property type="evidence" value="ECO:0007669"/>
    <property type="project" value="UniProtKB-KW"/>
</dbReference>
<reference evidence="6" key="1">
    <citation type="submission" date="2020-04" db="EMBL/GenBank/DDBJ databases">
        <title>Draft genome resource of the tomato pathogen Pseudocercospora fuligena.</title>
        <authorList>
            <person name="Zaccaron A."/>
        </authorList>
    </citation>
    <scope>NUCLEOTIDE SEQUENCE</scope>
    <source>
        <strain evidence="6">PF001</strain>
    </source>
</reference>
<dbReference type="Proteomes" id="UP000660729">
    <property type="component" value="Unassembled WGS sequence"/>
</dbReference>
<dbReference type="PROSITE" id="PS51891">
    <property type="entry name" value="CENP_V_GFA"/>
    <property type="match status" value="1"/>
</dbReference>
<evidence type="ECO:0000256" key="4">
    <source>
        <dbReference type="ARBA" id="ARBA00023239"/>
    </source>
</evidence>
<dbReference type="PANTHER" id="PTHR33337:SF43">
    <property type="entry name" value="CENP-V_GFA DOMAIN-CONTAINING PROTEIN"/>
    <property type="match status" value="1"/>
</dbReference>
<name>A0A8H6RLY5_9PEZI</name>
<evidence type="ECO:0000313" key="7">
    <source>
        <dbReference type="Proteomes" id="UP000660729"/>
    </source>
</evidence>
<feature type="domain" description="CENP-V/GFA" evidence="5">
    <location>
        <begin position="67"/>
        <end position="200"/>
    </location>
</feature>
<keyword evidence="3" id="KW-0862">Zinc</keyword>
<evidence type="ECO:0000259" key="5">
    <source>
        <dbReference type="PROSITE" id="PS51891"/>
    </source>
</evidence>
<evidence type="ECO:0000256" key="3">
    <source>
        <dbReference type="ARBA" id="ARBA00022833"/>
    </source>
</evidence>
<evidence type="ECO:0000256" key="1">
    <source>
        <dbReference type="ARBA" id="ARBA00005495"/>
    </source>
</evidence>
<dbReference type="GO" id="GO:0016846">
    <property type="term" value="F:carbon-sulfur lyase activity"/>
    <property type="evidence" value="ECO:0007669"/>
    <property type="project" value="InterPro"/>
</dbReference>
<evidence type="ECO:0000256" key="2">
    <source>
        <dbReference type="ARBA" id="ARBA00022723"/>
    </source>
</evidence>
<protein>
    <recommendedName>
        <fullName evidence="5">CENP-V/GFA domain-containing protein</fullName>
    </recommendedName>
</protein>
<dbReference type="InterPro" id="IPR006913">
    <property type="entry name" value="CENP-V/GFA"/>
</dbReference>
<dbReference type="PANTHER" id="PTHR33337">
    <property type="entry name" value="GFA DOMAIN-CONTAINING PROTEIN"/>
    <property type="match status" value="1"/>
</dbReference>
<gene>
    <name evidence="6" type="ORF">HII31_05201</name>
</gene>
<dbReference type="InterPro" id="IPR011057">
    <property type="entry name" value="Mss4-like_sf"/>
</dbReference>
<organism evidence="6 7">
    <name type="scientific">Pseudocercospora fuligena</name>
    <dbReference type="NCBI Taxonomy" id="685502"/>
    <lineage>
        <taxon>Eukaryota</taxon>
        <taxon>Fungi</taxon>
        <taxon>Dikarya</taxon>
        <taxon>Ascomycota</taxon>
        <taxon>Pezizomycotina</taxon>
        <taxon>Dothideomycetes</taxon>
        <taxon>Dothideomycetidae</taxon>
        <taxon>Mycosphaerellales</taxon>
        <taxon>Mycosphaerellaceae</taxon>
        <taxon>Pseudocercospora</taxon>
    </lineage>
</organism>
<dbReference type="Gene3D" id="3.90.1590.10">
    <property type="entry name" value="glutathione-dependent formaldehyde- activating enzyme (gfa)"/>
    <property type="match status" value="1"/>
</dbReference>
<proteinExistence type="inferred from homology"/>
<keyword evidence="7" id="KW-1185">Reference proteome</keyword>
<dbReference type="AlphaFoldDB" id="A0A8H6RLY5"/>
<comment type="caution">
    <text evidence="6">The sequence shown here is derived from an EMBL/GenBank/DDBJ whole genome shotgun (WGS) entry which is preliminary data.</text>
</comment>
<comment type="similarity">
    <text evidence="1">Belongs to the Gfa family.</text>
</comment>
<sequence length="215" mass="23850">MQCFGFVQKLYPGLSHLKPSFPALLPFLTHTKPLTSPSRFLLKTAAMPKEPTGDPKQHDASKFSEKLVGSCLCGSITVTINDNELFTKKRGHLCHCANCRKVAGSYVACNLLIEAEKVQIEDRDGTLKVYEDYETLSGNAVYRSFCGKDGNPVKSETALYPGKVVLKMGMFPRIPQPEAEGFGLHKHAWQGEHDGIDTYEIKWAGPEKKLMSKNS</sequence>